<evidence type="ECO:0000256" key="1">
    <source>
        <dbReference type="SAM" id="Phobius"/>
    </source>
</evidence>
<organism evidence="2 3">
    <name type="scientific">Streptomyces albiflavescens</name>
    <dbReference type="NCBI Taxonomy" id="1623582"/>
    <lineage>
        <taxon>Bacteria</taxon>
        <taxon>Bacillati</taxon>
        <taxon>Actinomycetota</taxon>
        <taxon>Actinomycetes</taxon>
        <taxon>Kitasatosporales</taxon>
        <taxon>Streptomycetaceae</taxon>
        <taxon>Streptomyces</taxon>
    </lineage>
</organism>
<keyword evidence="1" id="KW-0472">Membrane</keyword>
<name>A0A917YBP4_9ACTN</name>
<accession>A0A917YBP4</accession>
<keyword evidence="3" id="KW-1185">Reference proteome</keyword>
<comment type="caution">
    <text evidence="2">The sequence shown here is derived from an EMBL/GenBank/DDBJ whole genome shotgun (WGS) entry which is preliminary data.</text>
</comment>
<reference evidence="2 3" key="1">
    <citation type="journal article" date="2014" name="Int. J. Syst. Evol. Microbiol.">
        <title>Complete genome sequence of Corynebacterium casei LMG S-19264T (=DSM 44701T), isolated from a smear-ripened cheese.</title>
        <authorList>
            <consortium name="US DOE Joint Genome Institute (JGI-PGF)"/>
            <person name="Walter F."/>
            <person name="Albersmeier A."/>
            <person name="Kalinowski J."/>
            <person name="Ruckert C."/>
        </authorList>
    </citation>
    <scope>NUCLEOTIDE SEQUENCE [LARGE SCALE GENOMIC DNA]</scope>
    <source>
        <strain evidence="2 3">CGMCC 4.7111</strain>
    </source>
</reference>
<evidence type="ECO:0000313" key="3">
    <source>
        <dbReference type="Proteomes" id="UP000600365"/>
    </source>
</evidence>
<dbReference type="AlphaFoldDB" id="A0A917YBP4"/>
<protein>
    <submittedName>
        <fullName evidence="2">Uncharacterized protein</fullName>
    </submittedName>
</protein>
<dbReference type="EMBL" id="BMMM01000019">
    <property type="protein sequence ID" value="GGN86790.1"/>
    <property type="molecule type" value="Genomic_DNA"/>
</dbReference>
<sequence length="71" mass="7530">MADGRGHIGGLGQRNAWYWTSSGTQWLAYGLIAAGWLLTTTVVAGVTPATEPGNRDDFVSHRFRVVVGGGL</sequence>
<evidence type="ECO:0000313" key="2">
    <source>
        <dbReference type="EMBL" id="GGN86790.1"/>
    </source>
</evidence>
<dbReference type="Proteomes" id="UP000600365">
    <property type="component" value="Unassembled WGS sequence"/>
</dbReference>
<keyword evidence="1" id="KW-0812">Transmembrane</keyword>
<proteinExistence type="predicted"/>
<gene>
    <name evidence="2" type="ORF">GCM10011579_078950</name>
</gene>
<keyword evidence="1" id="KW-1133">Transmembrane helix</keyword>
<feature type="transmembrane region" description="Helical" evidence="1">
    <location>
        <begin position="26"/>
        <end position="46"/>
    </location>
</feature>